<organism evidence="2 3">
    <name type="scientific">Antrodiella citrinella</name>
    <dbReference type="NCBI Taxonomy" id="2447956"/>
    <lineage>
        <taxon>Eukaryota</taxon>
        <taxon>Fungi</taxon>
        <taxon>Dikarya</taxon>
        <taxon>Basidiomycota</taxon>
        <taxon>Agaricomycotina</taxon>
        <taxon>Agaricomycetes</taxon>
        <taxon>Polyporales</taxon>
        <taxon>Steccherinaceae</taxon>
        <taxon>Antrodiella</taxon>
    </lineage>
</organism>
<name>A0A4S4MCN5_9APHY</name>
<evidence type="ECO:0000256" key="1">
    <source>
        <dbReference type="ARBA" id="ARBA00006781"/>
    </source>
</evidence>
<dbReference type="Pfam" id="PF13862">
    <property type="entry name" value="BCCIP"/>
    <property type="match status" value="1"/>
</dbReference>
<comment type="similarity">
    <text evidence="1">Belongs to the BCP1 family.</text>
</comment>
<protein>
    <recommendedName>
        <fullName evidence="4">Protein BCP1</fullName>
    </recommendedName>
</protein>
<reference evidence="2 3" key="1">
    <citation type="submission" date="2019-02" db="EMBL/GenBank/DDBJ databases">
        <title>Genome sequencing of the rare red list fungi Antrodiella citrinella (Flaviporus citrinellus).</title>
        <authorList>
            <person name="Buettner E."/>
            <person name="Kellner H."/>
        </authorList>
    </citation>
    <scope>NUCLEOTIDE SEQUENCE [LARGE SCALE GENOMIC DNA]</scope>
    <source>
        <strain evidence="2 3">DSM 108506</strain>
    </source>
</reference>
<dbReference type="AlphaFoldDB" id="A0A4S4MCN5"/>
<dbReference type="PANTHER" id="PTHR13261:SF0">
    <property type="entry name" value="BRCA2 AND CDKN1A-INTERACTING PROTEIN"/>
    <property type="match status" value="1"/>
</dbReference>
<dbReference type="PANTHER" id="PTHR13261">
    <property type="entry name" value="BRCA2 AND CDKN1A INTERACTING PROTEIN"/>
    <property type="match status" value="1"/>
</dbReference>
<dbReference type="EMBL" id="SGPM01000384">
    <property type="protein sequence ID" value="THH23179.1"/>
    <property type="molecule type" value="Genomic_DNA"/>
</dbReference>
<comment type="caution">
    <text evidence="2">The sequence shown here is derived from an EMBL/GenBank/DDBJ whole genome shotgun (WGS) entry which is preliminary data.</text>
</comment>
<dbReference type="OrthoDB" id="27543at2759"/>
<dbReference type="InterPro" id="IPR025602">
    <property type="entry name" value="BCP1_family"/>
</dbReference>
<dbReference type="Proteomes" id="UP000308730">
    <property type="component" value="Unassembled WGS sequence"/>
</dbReference>
<sequence>MSKRKQNDDSDNDGSDVSLVDVDFDFFDPNPEVDFIALKRLAVQLFQGDAEVLQITDLAELILSQPLVGTAIKCDGKESDPYAFLTVLNMHVHQTRPFVKALVEYILVKSSPDTALHNTLRNLVGPAGLSSQNHVGYIFSERLINMPVQTVPPMYRMLGEEITGALEDNEPFKFSHLLFISRIYRLTTEEASDLEARAPKTKRHKGSDVLTDGVHSFHPEDDVIAKVRVLQLHLSDSVLTEGVLSSPSTQ</sequence>
<evidence type="ECO:0000313" key="2">
    <source>
        <dbReference type="EMBL" id="THH23179.1"/>
    </source>
</evidence>
<evidence type="ECO:0000313" key="3">
    <source>
        <dbReference type="Proteomes" id="UP000308730"/>
    </source>
</evidence>
<gene>
    <name evidence="2" type="ORF">EUX98_g8004</name>
</gene>
<dbReference type="GO" id="GO:0005634">
    <property type="term" value="C:nucleus"/>
    <property type="evidence" value="ECO:0007669"/>
    <property type="project" value="TreeGrafter"/>
</dbReference>
<keyword evidence="3" id="KW-1185">Reference proteome</keyword>
<accession>A0A4S4MCN5</accession>
<evidence type="ECO:0008006" key="4">
    <source>
        <dbReference type="Google" id="ProtNLM"/>
    </source>
</evidence>
<proteinExistence type="inferred from homology"/>
<dbReference type="PIRSF" id="PIRSF028983">
    <property type="entry name" value="BCP1"/>
    <property type="match status" value="1"/>
</dbReference>